<dbReference type="STRING" id="40148.A0A0D9Z504"/>
<evidence type="ECO:0000313" key="3">
    <source>
        <dbReference type="Proteomes" id="UP000026961"/>
    </source>
</evidence>
<name>A0A0D9Z504_9ORYZ</name>
<dbReference type="PANTHER" id="PTHR44272:SF3">
    <property type="entry name" value="J DOMAIN-CONTAINING PROTEIN"/>
    <property type="match status" value="1"/>
</dbReference>
<evidence type="ECO:0000313" key="2">
    <source>
        <dbReference type="EnsemblPlants" id="OGLUM03G11390.1"/>
    </source>
</evidence>
<reference evidence="2" key="2">
    <citation type="submission" date="2018-05" db="EMBL/GenBank/DDBJ databases">
        <title>OgluRS3 (Oryza glumaepatula Reference Sequence Version 3).</title>
        <authorList>
            <person name="Zhang J."/>
            <person name="Kudrna D."/>
            <person name="Lee S."/>
            <person name="Talag J."/>
            <person name="Welchert J."/>
            <person name="Wing R.A."/>
        </authorList>
    </citation>
    <scope>NUCLEOTIDE SEQUENCE [LARGE SCALE GENOMIC DNA]</scope>
</reference>
<dbReference type="PANTHER" id="PTHR44272">
    <property type="entry name" value="DNAJ DOMAIN (PROKARYOTIC HEAT SHOCK PROTEIN)"/>
    <property type="match status" value="1"/>
</dbReference>
<dbReference type="Gramene" id="OGLUM03G11390.1">
    <property type="protein sequence ID" value="OGLUM03G11390.1"/>
    <property type="gene ID" value="OGLUM03G11390"/>
</dbReference>
<organism evidence="2">
    <name type="scientific">Oryza glumipatula</name>
    <dbReference type="NCBI Taxonomy" id="40148"/>
    <lineage>
        <taxon>Eukaryota</taxon>
        <taxon>Viridiplantae</taxon>
        <taxon>Streptophyta</taxon>
        <taxon>Embryophyta</taxon>
        <taxon>Tracheophyta</taxon>
        <taxon>Spermatophyta</taxon>
        <taxon>Magnoliopsida</taxon>
        <taxon>Liliopsida</taxon>
        <taxon>Poales</taxon>
        <taxon>Poaceae</taxon>
        <taxon>BOP clade</taxon>
        <taxon>Oryzoideae</taxon>
        <taxon>Oryzeae</taxon>
        <taxon>Oryzinae</taxon>
        <taxon>Oryza</taxon>
    </lineage>
</organism>
<dbReference type="EnsemblPlants" id="OGLUM03G11390.1">
    <property type="protein sequence ID" value="OGLUM03G11390.1"/>
    <property type="gene ID" value="OGLUM03G11390"/>
</dbReference>
<protein>
    <submittedName>
        <fullName evidence="2">Uncharacterized protein</fullName>
    </submittedName>
</protein>
<dbReference type="Proteomes" id="UP000026961">
    <property type="component" value="Chromosome 3"/>
</dbReference>
<reference evidence="2" key="1">
    <citation type="submission" date="2015-04" db="UniProtKB">
        <authorList>
            <consortium name="EnsemblPlants"/>
        </authorList>
    </citation>
    <scope>IDENTIFICATION</scope>
</reference>
<dbReference type="AlphaFoldDB" id="A0A0D9Z504"/>
<keyword evidence="3" id="KW-1185">Reference proteome</keyword>
<feature type="region of interest" description="Disordered" evidence="1">
    <location>
        <begin position="1"/>
        <end position="22"/>
    </location>
</feature>
<dbReference type="HOGENOM" id="CLU_807478_0_0_1"/>
<sequence>MVPSLPGRRIDERSPPHVALPDPLSLPLPIGDLAAALEPSPVSPLPPSSPFPHGGVGADGAFELTPMSSLPFFLPLLSLLPHLVAAPPRAGRARRPSEPAQVLRSSFSLHLCRRRRLRRGRTDAAPVLAVVAVFPPFFSLPFCQRRQPSPFVSLLSVSQRRRPPATAVLCQHLLRPPPLCPSAPLFPPTQIYGAAPWSAAQFLAGSDSLTGGERRSGRPARMEEADWQKLAVEISIKPVPFKHPGPTSSAHVGSSAPGKADKKCALFYGVTISEEQARSGIVVRVNSATQSKFKLLFFEQEFDGGIQAEVNHMRQNGSLAFNESLVADSVTRHIVPGDETRENRLHQASVKVHSA</sequence>
<evidence type="ECO:0000256" key="1">
    <source>
        <dbReference type="SAM" id="MobiDB-lite"/>
    </source>
</evidence>
<dbReference type="eggNOG" id="KOG0713">
    <property type="taxonomic scope" value="Eukaryota"/>
</dbReference>
<dbReference type="InterPro" id="IPR052812">
    <property type="entry name" value="Plant_DnaJ_domain"/>
</dbReference>
<proteinExistence type="predicted"/>
<accession>A0A0D9Z504</accession>